<dbReference type="Gene3D" id="3.40.50.450">
    <property type="match status" value="1"/>
</dbReference>
<organism evidence="1 2">
    <name type="scientific">Thermoproteota archaeon</name>
    <dbReference type="NCBI Taxonomy" id="2056631"/>
    <lineage>
        <taxon>Archaea</taxon>
        <taxon>Thermoproteota</taxon>
    </lineage>
</organism>
<protein>
    <recommendedName>
        <fullName evidence="3">Nucleoside 2-deoxyribosyltransferase</fullName>
    </recommendedName>
</protein>
<dbReference type="Proteomes" id="UP000278475">
    <property type="component" value="Unassembled WGS sequence"/>
</dbReference>
<accession>A0A497ENQ6</accession>
<proteinExistence type="predicted"/>
<name>A0A497ENQ6_9CREN</name>
<reference evidence="1 2" key="1">
    <citation type="submission" date="2018-06" db="EMBL/GenBank/DDBJ databases">
        <title>Extensive metabolic versatility and redundancy in microbially diverse, dynamic hydrothermal sediments.</title>
        <authorList>
            <person name="Dombrowski N."/>
            <person name="Teske A."/>
            <person name="Baker B.J."/>
        </authorList>
    </citation>
    <scope>NUCLEOTIDE SEQUENCE [LARGE SCALE GENOMIC DNA]</scope>
    <source>
        <strain evidence="1">B66_G16</strain>
    </source>
</reference>
<gene>
    <name evidence="1" type="ORF">DRJ31_07620</name>
</gene>
<dbReference type="AlphaFoldDB" id="A0A497ENQ6"/>
<evidence type="ECO:0008006" key="3">
    <source>
        <dbReference type="Google" id="ProtNLM"/>
    </source>
</evidence>
<evidence type="ECO:0000313" key="2">
    <source>
        <dbReference type="Proteomes" id="UP000278475"/>
    </source>
</evidence>
<sequence>MRVFIAGPIQGWEEKQEYREKIAEKLKQYGRERGMEIEIVDPWKRERIVYRGGEIPRGDNFIEKDLKDIERSDVFVAYEPQLSAGTCMELYHAKRIAEIYTIVITSQDCKRLSPWIVYHADAMIKGIQDLDKPLDEFLKSIKHK</sequence>
<dbReference type="SUPFAM" id="SSF52309">
    <property type="entry name" value="N-(deoxy)ribosyltransferase-like"/>
    <property type="match status" value="1"/>
</dbReference>
<evidence type="ECO:0000313" key="1">
    <source>
        <dbReference type="EMBL" id="RLE48230.1"/>
    </source>
</evidence>
<dbReference type="EMBL" id="QMQV01000085">
    <property type="protein sequence ID" value="RLE48230.1"/>
    <property type="molecule type" value="Genomic_DNA"/>
</dbReference>
<comment type="caution">
    <text evidence="1">The sequence shown here is derived from an EMBL/GenBank/DDBJ whole genome shotgun (WGS) entry which is preliminary data.</text>
</comment>